<comment type="caution">
    <text evidence="1">The sequence shown here is derived from an EMBL/GenBank/DDBJ whole genome shotgun (WGS) entry which is preliminary data.</text>
</comment>
<sequence length="82" mass="9314">MEISDKMVCGSVLNWLARLGPNTARVYSFVFKRWLTWMEENGGRFASMNPDELLAYQKSTGNGNEYDILDKVQLYVLGMGGE</sequence>
<evidence type="ECO:0008006" key="2">
    <source>
        <dbReference type="Google" id="ProtNLM"/>
    </source>
</evidence>
<proteinExistence type="predicted"/>
<accession>X1D4K3</accession>
<dbReference type="AlphaFoldDB" id="X1D4K3"/>
<organism evidence="1">
    <name type="scientific">marine sediment metagenome</name>
    <dbReference type="NCBI Taxonomy" id="412755"/>
    <lineage>
        <taxon>unclassified sequences</taxon>
        <taxon>metagenomes</taxon>
        <taxon>ecological metagenomes</taxon>
    </lineage>
</organism>
<name>X1D4K3_9ZZZZ</name>
<feature type="non-terminal residue" evidence="1">
    <location>
        <position position="82"/>
    </location>
</feature>
<reference evidence="1" key="1">
    <citation type="journal article" date="2014" name="Front. Microbiol.">
        <title>High frequency of phylogenetically diverse reductive dehalogenase-homologous genes in deep subseafloor sedimentary metagenomes.</title>
        <authorList>
            <person name="Kawai M."/>
            <person name="Futagami T."/>
            <person name="Toyoda A."/>
            <person name="Takaki Y."/>
            <person name="Nishi S."/>
            <person name="Hori S."/>
            <person name="Arai W."/>
            <person name="Tsubouchi T."/>
            <person name="Morono Y."/>
            <person name="Uchiyama I."/>
            <person name="Ito T."/>
            <person name="Fujiyama A."/>
            <person name="Inagaki F."/>
            <person name="Takami H."/>
        </authorList>
    </citation>
    <scope>NUCLEOTIDE SEQUENCE</scope>
    <source>
        <strain evidence="1">Expedition CK06-06</strain>
    </source>
</reference>
<evidence type="ECO:0000313" key="1">
    <source>
        <dbReference type="EMBL" id="GAH15132.1"/>
    </source>
</evidence>
<protein>
    <recommendedName>
        <fullName evidence="2">Core-binding (CB) domain-containing protein</fullName>
    </recommendedName>
</protein>
<gene>
    <name evidence="1" type="ORF">S01H4_56623</name>
</gene>
<dbReference type="EMBL" id="BART01032827">
    <property type="protein sequence ID" value="GAH15132.1"/>
    <property type="molecule type" value="Genomic_DNA"/>
</dbReference>